<evidence type="ECO:0000313" key="9">
    <source>
        <dbReference type="Proteomes" id="UP001431784"/>
    </source>
</evidence>
<dbReference type="PANTHER" id="PTHR46566">
    <property type="entry name" value="1-PHOSPHOFRUCTOKINASE-RELATED"/>
    <property type="match status" value="1"/>
</dbReference>
<gene>
    <name evidence="8" type="ORF">PUT78_11775</name>
</gene>
<keyword evidence="9" id="KW-1185">Reference proteome</keyword>
<evidence type="ECO:0000313" key="8">
    <source>
        <dbReference type="EMBL" id="MDD7971781.1"/>
    </source>
</evidence>
<evidence type="ECO:0000259" key="7">
    <source>
        <dbReference type="Pfam" id="PF00294"/>
    </source>
</evidence>
<dbReference type="Pfam" id="PF00294">
    <property type="entry name" value="PfkB"/>
    <property type="match status" value="1"/>
</dbReference>
<dbReference type="PANTHER" id="PTHR46566:SF2">
    <property type="entry name" value="ATP-DEPENDENT 6-PHOSPHOFRUCTOKINASE ISOZYME 2"/>
    <property type="match status" value="1"/>
</dbReference>
<dbReference type="NCBIfam" id="TIGR03168">
    <property type="entry name" value="1-PFK"/>
    <property type="match status" value="1"/>
</dbReference>
<feature type="domain" description="Carbohydrate kinase PfkB" evidence="7">
    <location>
        <begin position="16"/>
        <end position="297"/>
    </location>
</feature>
<comment type="similarity">
    <text evidence="1 6">Belongs to the carbohydrate kinase PfkB family.</text>
</comment>
<dbReference type="InterPro" id="IPR029056">
    <property type="entry name" value="Ribokinase-like"/>
</dbReference>
<organism evidence="8 9">
    <name type="scientific">Roseinatronobacter alkalisoli</name>
    <dbReference type="NCBI Taxonomy" id="3028235"/>
    <lineage>
        <taxon>Bacteria</taxon>
        <taxon>Pseudomonadati</taxon>
        <taxon>Pseudomonadota</taxon>
        <taxon>Alphaproteobacteria</taxon>
        <taxon>Rhodobacterales</taxon>
        <taxon>Paracoccaceae</taxon>
        <taxon>Roseinatronobacter</taxon>
    </lineage>
</organism>
<keyword evidence="5" id="KW-0067">ATP-binding</keyword>
<dbReference type="Proteomes" id="UP001431784">
    <property type="component" value="Unassembled WGS sequence"/>
</dbReference>
<evidence type="ECO:0000256" key="1">
    <source>
        <dbReference type="ARBA" id="ARBA00010688"/>
    </source>
</evidence>
<dbReference type="InterPro" id="IPR017583">
    <property type="entry name" value="Tagatose/fructose_Pkinase"/>
</dbReference>
<keyword evidence="2 6" id="KW-0808">Transferase</keyword>
<dbReference type="InterPro" id="IPR011611">
    <property type="entry name" value="PfkB_dom"/>
</dbReference>
<dbReference type="CDD" id="cd01164">
    <property type="entry name" value="FruK_PfkB_like"/>
    <property type="match status" value="1"/>
</dbReference>
<protein>
    <recommendedName>
        <fullName evidence="6">Phosphofructokinase</fullName>
    </recommendedName>
</protein>
<reference evidence="8" key="1">
    <citation type="submission" date="2023-02" db="EMBL/GenBank/DDBJ databases">
        <title>Description of Roseinatronobacter alkalisoli sp. nov., an alkaliphilic bacerium isolated from soda soil.</title>
        <authorList>
            <person name="Wei W."/>
        </authorList>
    </citation>
    <scope>NUCLEOTIDE SEQUENCE</scope>
    <source>
        <strain evidence="8">HJB301</strain>
    </source>
</reference>
<evidence type="ECO:0000256" key="2">
    <source>
        <dbReference type="ARBA" id="ARBA00022679"/>
    </source>
</evidence>
<name>A0ABT5T9X6_9RHOB</name>
<evidence type="ECO:0000256" key="3">
    <source>
        <dbReference type="ARBA" id="ARBA00022741"/>
    </source>
</evidence>
<sequence>MAQTPILTVTLNPALDLSARVPEMVAGPKLRMTDPVYEPGGGGVNVARAINALDGQVRAWVALGGSTGAQHYALLHAQGVDVHQFDAPGDTRQSWAITDGQGQQFRLQLPGADWTQTDADRALADIVAQAAGLVVLSGSQPPGMDGAFPQQLARALHAGRLVLDTSGAALAQVVGQPDPAAPLHVLRLDQAEAEEQAAHPLPQVADVLEFAQKLVARGVAAHVCIAHGANGSVLAGRDLALHCRPPQVQVASKVGAGDSFTGAFTLSLARGQDMAQALLTGTAAAAAAVMTDGTALCRRADMQAILPECTLQTLRA</sequence>
<comment type="caution">
    <text evidence="8">The sequence shown here is derived from an EMBL/GenBank/DDBJ whole genome shotgun (WGS) entry which is preliminary data.</text>
</comment>
<dbReference type="PIRSF" id="PIRSF000535">
    <property type="entry name" value="1PFK/6PFK/LacC"/>
    <property type="match status" value="1"/>
</dbReference>
<evidence type="ECO:0000256" key="5">
    <source>
        <dbReference type="ARBA" id="ARBA00022840"/>
    </source>
</evidence>
<accession>A0ABT5T9X6</accession>
<dbReference type="Gene3D" id="3.40.1190.20">
    <property type="match status" value="1"/>
</dbReference>
<keyword evidence="3" id="KW-0547">Nucleotide-binding</keyword>
<dbReference type="EMBL" id="JAQZSM010000009">
    <property type="protein sequence ID" value="MDD7971781.1"/>
    <property type="molecule type" value="Genomic_DNA"/>
</dbReference>
<dbReference type="SUPFAM" id="SSF53613">
    <property type="entry name" value="Ribokinase-like"/>
    <property type="match status" value="1"/>
</dbReference>
<keyword evidence="4" id="KW-0418">Kinase</keyword>
<proteinExistence type="inferred from homology"/>
<evidence type="ECO:0000256" key="6">
    <source>
        <dbReference type="PIRNR" id="PIRNR000535"/>
    </source>
</evidence>
<evidence type="ECO:0000256" key="4">
    <source>
        <dbReference type="ARBA" id="ARBA00022777"/>
    </source>
</evidence>